<protein>
    <submittedName>
        <fullName evidence="1">Uncharacterized protein</fullName>
    </submittedName>
</protein>
<accession>A0ABR9KRT3</accession>
<sequence length="241" mass="26492">MKAWESFPETITPRPIVLTSDLPLREGTGKTAGRVDLGVPLSTSEPVDTEVALPDGSAMLEQISASEAYEDMQKRMRASTSPQVKLFVTGAKLTTAEYMSDRGLITLPSWRFTVMGGGVLDWPAVSPDTFWHMRVPPASPRIMRAQALATSSAITIWIEEPRRACGLQEKMPEIQVLESADVVIVALSDKAERRSRSGHGSDCITTADLRLMPVTINLRSTLNNRVLLDDEGYIVRVARPE</sequence>
<evidence type="ECO:0000313" key="1">
    <source>
        <dbReference type="EMBL" id="MBE1564446.1"/>
    </source>
</evidence>
<reference evidence="1 2" key="1">
    <citation type="submission" date="2020-10" db="EMBL/GenBank/DDBJ databases">
        <title>Sequencing the genomes of 1000 actinobacteria strains.</title>
        <authorList>
            <person name="Klenk H.-P."/>
        </authorList>
    </citation>
    <scope>NUCLEOTIDE SEQUENCE [LARGE SCALE GENOMIC DNA]</scope>
    <source>
        <strain evidence="1 2">DSM 43748</strain>
    </source>
</reference>
<dbReference type="EMBL" id="JADBEF010000001">
    <property type="protein sequence ID" value="MBE1564446.1"/>
    <property type="molecule type" value="Genomic_DNA"/>
</dbReference>
<name>A0ABR9KRT3_9ACTN</name>
<proteinExistence type="predicted"/>
<organism evidence="1 2">
    <name type="scientific">Nonomuraea africana</name>
    <dbReference type="NCBI Taxonomy" id="46171"/>
    <lineage>
        <taxon>Bacteria</taxon>
        <taxon>Bacillati</taxon>
        <taxon>Actinomycetota</taxon>
        <taxon>Actinomycetes</taxon>
        <taxon>Streptosporangiales</taxon>
        <taxon>Streptosporangiaceae</taxon>
        <taxon>Nonomuraea</taxon>
    </lineage>
</organism>
<dbReference type="Proteomes" id="UP000661607">
    <property type="component" value="Unassembled WGS sequence"/>
</dbReference>
<gene>
    <name evidence="1" type="ORF">H4W81_007225</name>
</gene>
<dbReference type="RefSeq" id="WP_192778827.1">
    <property type="nucleotide sequence ID" value="NZ_BAAASY010000008.1"/>
</dbReference>
<comment type="caution">
    <text evidence="1">The sequence shown here is derived from an EMBL/GenBank/DDBJ whole genome shotgun (WGS) entry which is preliminary data.</text>
</comment>
<evidence type="ECO:0000313" key="2">
    <source>
        <dbReference type="Proteomes" id="UP000661607"/>
    </source>
</evidence>
<keyword evidence="2" id="KW-1185">Reference proteome</keyword>